<sequence length="142" mass="15196">MKTTIIDDDLVIQHLSAAAAIEAVEAALTAQVNGTLTAPARLRATLDDGDLVFTVGAFNEGYGLRVCDTVPTASDDQITVLWSRDGHLRCIVVGPELGRRRTAAIDRLVKVDAQPFIGVLSAGQQAYTQLWAISTLRHITAV</sequence>
<dbReference type="InterPro" id="IPR023401">
    <property type="entry name" value="ODC_N"/>
</dbReference>
<dbReference type="SUPFAM" id="SSF51735">
    <property type="entry name" value="NAD(P)-binding Rossmann-fold domains"/>
    <property type="match status" value="1"/>
</dbReference>
<proteinExistence type="predicted"/>
<name>A0ABV3Y6E0_9ACTN</name>
<evidence type="ECO:0000313" key="1">
    <source>
        <dbReference type="EMBL" id="MEX6430865.1"/>
    </source>
</evidence>
<comment type="caution">
    <text evidence="1">The sequence shown here is derived from an EMBL/GenBank/DDBJ whole genome shotgun (WGS) entry which is preliminary data.</text>
</comment>
<keyword evidence="2" id="KW-1185">Reference proteome</keyword>
<dbReference type="RefSeq" id="WP_369084979.1">
    <property type="nucleotide sequence ID" value="NZ_JBFSHR010000099.1"/>
</dbReference>
<accession>A0ABV3Y6E0</accession>
<organism evidence="1 2">
    <name type="scientific">Ferrimicrobium acidiphilum</name>
    <dbReference type="NCBI Taxonomy" id="121039"/>
    <lineage>
        <taxon>Bacteria</taxon>
        <taxon>Bacillati</taxon>
        <taxon>Actinomycetota</taxon>
        <taxon>Acidimicrobiia</taxon>
        <taxon>Acidimicrobiales</taxon>
        <taxon>Acidimicrobiaceae</taxon>
        <taxon>Ferrimicrobium</taxon>
    </lineage>
</organism>
<gene>
    <name evidence="1" type="ORF">AB6A68_13645</name>
</gene>
<dbReference type="InterPro" id="IPR036291">
    <property type="entry name" value="NAD(P)-bd_dom_sf"/>
</dbReference>
<dbReference type="Gene3D" id="3.30.1780.10">
    <property type="entry name" value="ornithine cyclodeaminase, domain 1"/>
    <property type="match status" value="1"/>
</dbReference>
<dbReference type="EMBL" id="JBFSHR010000099">
    <property type="protein sequence ID" value="MEX6430865.1"/>
    <property type="molecule type" value="Genomic_DNA"/>
</dbReference>
<evidence type="ECO:0000313" key="2">
    <source>
        <dbReference type="Proteomes" id="UP001560267"/>
    </source>
</evidence>
<protein>
    <submittedName>
        <fullName evidence="1">Uncharacterized protein</fullName>
    </submittedName>
</protein>
<reference evidence="1 2" key="1">
    <citation type="submission" date="2024-07" db="EMBL/GenBank/DDBJ databases">
        <title>Draft Genome Sequence of Ferrimicrobium acidiphilum Strain YE2023, Isolated from a Pulp of Bioleach Reactor.</title>
        <authorList>
            <person name="Elkina Y.A."/>
            <person name="Bulaeva A.G."/>
            <person name="Beletsky A.V."/>
            <person name="Mardanov A.V."/>
        </authorList>
    </citation>
    <scope>NUCLEOTIDE SEQUENCE [LARGE SCALE GENOMIC DNA]</scope>
    <source>
        <strain evidence="1 2">YE2023</strain>
    </source>
</reference>
<dbReference type="Proteomes" id="UP001560267">
    <property type="component" value="Unassembled WGS sequence"/>
</dbReference>